<keyword evidence="3 5" id="KW-1133">Transmembrane helix</keyword>
<evidence type="ECO:0000256" key="5">
    <source>
        <dbReference type="SAM" id="Phobius"/>
    </source>
</evidence>
<evidence type="ECO:0000256" key="4">
    <source>
        <dbReference type="ARBA" id="ARBA00023136"/>
    </source>
</evidence>
<sequence>MSIPFWCVFISALLIYVARMPVAKAMKEQGGYNNHAPREQQAQLTGFGARAVAAHQNCFEAFILFAVGVLMAHTTQTAGWLIDLLAIIFVITRVIYLLCYWGDLPWQRSLVWIVGFVCSLLLMISPTFRTVLL</sequence>
<feature type="transmembrane region" description="Helical" evidence="5">
    <location>
        <begin position="110"/>
        <end position="132"/>
    </location>
</feature>
<dbReference type="InterPro" id="IPR001129">
    <property type="entry name" value="Membr-assoc_MAPEG"/>
</dbReference>
<dbReference type="PANTHER" id="PTHR35371:SF1">
    <property type="entry name" value="BLR7753 PROTEIN"/>
    <property type="match status" value="1"/>
</dbReference>
<dbReference type="Pfam" id="PF01124">
    <property type="entry name" value="MAPEG"/>
    <property type="match status" value="1"/>
</dbReference>
<evidence type="ECO:0000256" key="3">
    <source>
        <dbReference type="ARBA" id="ARBA00022989"/>
    </source>
</evidence>
<dbReference type="Gene3D" id="1.20.120.550">
    <property type="entry name" value="Membrane associated eicosanoid/glutathione metabolism-like domain"/>
    <property type="match status" value="1"/>
</dbReference>
<dbReference type="Proteomes" id="UP000285636">
    <property type="component" value="Unassembled WGS sequence"/>
</dbReference>
<dbReference type="PANTHER" id="PTHR35371">
    <property type="entry name" value="INNER MEMBRANE PROTEIN"/>
    <property type="match status" value="1"/>
</dbReference>
<evidence type="ECO:0000313" key="7">
    <source>
        <dbReference type="Proteomes" id="UP000285636"/>
    </source>
</evidence>
<organism evidence="6 7">
    <name type="scientific">Pseudomonas brassicacearum</name>
    <dbReference type="NCBI Taxonomy" id="930166"/>
    <lineage>
        <taxon>Bacteria</taxon>
        <taxon>Pseudomonadati</taxon>
        <taxon>Pseudomonadota</taxon>
        <taxon>Gammaproteobacteria</taxon>
        <taxon>Pseudomonadales</taxon>
        <taxon>Pseudomonadaceae</taxon>
        <taxon>Pseudomonas</taxon>
    </lineage>
</organism>
<evidence type="ECO:0000256" key="2">
    <source>
        <dbReference type="ARBA" id="ARBA00022692"/>
    </source>
</evidence>
<dbReference type="EMBL" id="MOBK01000006">
    <property type="protein sequence ID" value="RON20451.1"/>
    <property type="molecule type" value="Genomic_DNA"/>
</dbReference>
<dbReference type="SUPFAM" id="SSF161084">
    <property type="entry name" value="MAPEG domain-like"/>
    <property type="match status" value="1"/>
</dbReference>
<gene>
    <name evidence="6" type="ORF">BK660_15420</name>
</gene>
<feature type="transmembrane region" description="Helical" evidence="5">
    <location>
        <begin position="49"/>
        <end position="71"/>
    </location>
</feature>
<dbReference type="GO" id="GO:0016020">
    <property type="term" value="C:membrane"/>
    <property type="evidence" value="ECO:0007669"/>
    <property type="project" value="UniProtKB-SubCell"/>
</dbReference>
<accession>A0A423I4T4</accession>
<dbReference type="AlphaFoldDB" id="A0A423I4T4"/>
<dbReference type="RefSeq" id="WP_123434096.1">
    <property type="nucleotide sequence ID" value="NZ_MOBK01000006.1"/>
</dbReference>
<evidence type="ECO:0000256" key="1">
    <source>
        <dbReference type="ARBA" id="ARBA00004370"/>
    </source>
</evidence>
<comment type="caution">
    <text evidence="6">The sequence shown here is derived from an EMBL/GenBank/DDBJ whole genome shotgun (WGS) entry which is preliminary data.</text>
</comment>
<name>A0A423I4T4_9PSED</name>
<protein>
    <recommendedName>
        <fullName evidence="8">MAPEG family protein</fullName>
    </recommendedName>
</protein>
<keyword evidence="4 5" id="KW-0472">Membrane</keyword>
<proteinExistence type="predicted"/>
<reference evidence="6 7" key="1">
    <citation type="submission" date="2016-10" db="EMBL/GenBank/DDBJ databases">
        <title>Comparative genome analysis of multiple Pseudomonas spp. focuses on biocontrol and plant growth promoting traits.</title>
        <authorList>
            <person name="Tao X.-Y."/>
            <person name="Taylor C.G."/>
        </authorList>
    </citation>
    <scope>NUCLEOTIDE SEQUENCE [LARGE SCALE GENOMIC DNA]</scope>
    <source>
        <strain evidence="6 7">38D7</strain>
    </source>
</reference>
<keyword evidence="2 5" id="KW-0812">Transmembrane</keyword>
<feature type="transmembrane region" description="Helical" evidence="5">
    <location>
        <begin position="78"/>
        <end position="98"/>
    </location>
</feature>
<dbReference type="InterPro" id="IPR023352">
    <property type="entry name" value="MAPEG-like_dom_sf"/>
</dbReference>
<evidence type="ECO:0008006" key="8">
    <source>
        <dbReference type="Google" id="ProtNLM"/>
    </source>
</evidence>
<comment type="subcellular location">
    <subcellularLocation>
        <location evidence="1">Membrane</location>
    </subcellularLocation>
</comment>
<evidence type="ECO:0000313" key="6">
    <source>
        <dbReference type="EMBL" id="RON20451.1"/>
    </source>
</evidence>